<dbReference type="InterPro" id="IPR011990">
    <property type="entry name" value="TPR-like_helical_dom_sf"/>
</dbReference>
<evidence type="ECO:0000256" key="2">
    <source>
        <dbReference type="ARBA" id="ARBA00022803"/>
    </source>
</evidence>
<feature type="region of interest" description="Disordered" evidence="3">
    <location>
        <begin position="900"/>
        <end position="940"/>
    </location>
</feature>
<dbReference type="Gene3D" id="1.25.40.1010">
    <property type="match status" value="1"/>
</dbReference>
<dbReference type="InterPro" id="IPR021183">
    <property type="entry name" value="NatA_aux_su"/>
</dbReference>
<feature type="compositionally biased region" description="Basic and acidic residues" evidence="3">
    <location>
        <begin position="579"/>
        <end position="599"/>
    </location>
</feature>
<reference evidence="4 5" key="1">
    <citation type="submission" date="2019-07" db="EMBL/GenBank/DDBJ databases">
        <title>Annotation for the trematode Paragonimus westermani.</title>
        <authorList>
            <person name="Choi Y.-J."/>
        </authorList>
    </citation>
    <scope>NUCLEOTIDE SEQUENCE [LARGE SCALE GENOMIC DNA]</scope>
    <source>
        <strain evidence="4">180907_Pwestermani</strain>
    </source>
</reference>
<dbReference type="PIRSF" id="PIRSF000422">
    <property type="entry name" value="N-terminal-AcTrfase-A_aux_su"/>
    <property type="match status" value="1"/>
</dbReference>
<gene>
    <name evidence="4" type="ORF">P879_05297</name>
</gene>
<accession>A0A8T0DNS1</accession>
<dbReference type="Proteomes" id="UP000699462">
    <property type="component" value="Unassembled WGS sequence"/>
</dbReference>
<name>A0A8T0DNS1_9TREM</name>
<dbReference type="OrthoDB" id="10263032at2759"/>
<proteinExistence type="predicted"/>
<dbReference type="PANTHER" id="PTHR22767:SF2">
    <property type="entry name" value="N(ALPHA)-ACETYLTRANSFERASE 15_16, ISOFORM A"/>
    <property type="match status" value="1"/>
</dbReference>
<keyword evidence="1" id="KW-0677">Repeat</keyword>
<evidence type="ECO:0000256" key="3">
    <source>
        <dbReference type="SAM" id="MobiDB-lite"/>
    </source>
</evidence>
<evidence type="ECO:0000313" key="5">
    <source>
        <dbReference type="Proteomes" id="UP000699462"/>
    </source>
</evidence>
<dbReference type="PANTHER" id="PTHR22767">
    <property type="entry name" value="N-TERMINAL ACETYLTRANSFERASE-RELATED"/>
    <property type="match status" value="1"/>
</dbReference>
<keyword evidence="5" id="KW-1185">Reference proteome</keyword>
<feature type="compositionally biased region" description="Polar residues" evidence="3">
    <location>
        <begin position="911"/>
        <end position="928"/>
    </location>
</feature>
<comment type="caution">
    <text evidence="4">The sequence shown here is derived from an EMBL/GenBank/DDBJ whole genome shotgun (WGS) entry which is preliminary data.</text>
</comment>
<feature type="region of interest" description="Disordered" evidence="3">
    <location>
        <begin position="550"/>
        <end position="621"/>
    </location>
</feature>
<dbReference type="Pfam" id="PF12569">
    <property type="entry name" value="NatA_aux_su"/>
    <property type="match status" value="1"/>
</dbReference>
<dbReference type="EMBL" id="JTDF01002277">
    <property type="protein sequence ID" value="KAF8568986.1"/>
    <property type="molecule type" value="Genomic_DNA"/>
</dbReference>
<sequence>MWKHANSNTLPPKELSIFKRVVKYYDQKQYKNGLKYAKQILGNPKFAEHGETLAMKGMLLNCLGKKEESREYVKRGLKANISSFVCELPCCIIQRLAYIRPYTEIGSQDTRYKLLMLRPSQSASWLGYAVVHHLLGNYDIALTVLNEMNKGQGDGAPGYETSELILYRAMLMMEAGKHEQALNHLNDSAKDIVDIDSLLELKTKILIHMGKLEEAKVHAWELVDRNTDNLLHIELLCRASSVDSENVDVSTRKNTFEEILKRYPTARLARRLVLELYSGSQFTLHLDNYLKQHLRKGSPPLFIQLKKLWLDPEKLKTLETLLNDYKRNMELHQSLQCDPIIEEPPSTTVWLNYLIAQFLNFSGRYQEALDLVDSQLSATPTLVDFYVLKADIYNTAGDVITASRWMEEAQSLDTADRYINARCTKFMVQAHRLDDAIAMASKFTRGNTSALEYLSEMQCMWFLIESARTLKRLSKIGESLKLCHEVEQHYRNILDDQLDFHSYCLRKGTLRAYIETVRLEDRLRDHPSYFDVAHLAIKIYLQLHARPLGTDDDRSGGDQSNITTSEAKKLRNKQRKAARRAEAEAARARAEQERREQAIRSRQPAGDETDPDRLANPANGLDPYALARPADPLEEACKFLRPLIDLSPKRIEVHCLAYEIYERKGKWLLMLRAIKHGRRIPDSSNHPWFHECCVRFLCKLQSLADRLQDPPDSPVYRILIRELPVLFDGWSSSTDSFPSVLNEEFLLRNANSFPHLFRGTLSRCIIDPANRKAHLSHLPQPTENLRNVDWETCAESLQLLKTAYINPQLGEIDASVIDEFRIVCAKRFPMANAFFTEQELDALRSKMVADGAATAVSGVYVSFNAKDSRDDGGVRMFEADQLVDPMEKLTVSDEKLMNGEVSSDRLDESEPQSCRVQSVGQISSSANEATAAGKKMAQVL</sequence>
<dbReference type="GO" id="GO:0031415">
    <property type="term" value="C:NatA complex"/>
    <property type="evidence" value="ECO:0007669"/>
    <property type="project" value="TreeGrafter"/>
</dbReference>
<protein>
    <submittedName>
        <fullName evidence="4">Uncharacterized protein</fullName>
    </submittedName>
</protein>
<evidence type="ECO:0000313" key="4">
    <source>
        <dbReference type="EMBL" id="KAF8568986.1"/>
    </source>
</evidence>
<dbReference type="Gene3D" id="1.25.40.1040">
    <property type="match status" value="2"/>
</dbReference>
<keyword evidence="2" id="KW-0802">TPR repeat</keyword>
<evidence type="ECO:0000256" key="1">
    <source>
        <dbReference type="ARBA" id="ARBA00022737"/>
    </source>
</evidence>
<dbReference type="SUPFAM" id="SSF48452">
    <property type="entry name" value="TPR-like"/>
    <property type="match status" value="1"/>
</dbReference>
<organism evidence="4 5">
    <name type="scientific">Paragonimus westermani</name>
    <dbReference type="NCBI Taxonomy" id="34504"/>
    <lineage>
        <taxon>Eukaryota</taxon>
        <taxon>Metazoa</taxon>
        <taxon>Spiralia</taxon>
        <taxon>Lophotrochozoa</taxon>
        <taxon>Platyhelminthes</taxon>
        <taxon>Trematoda</taxon>
        <taxon>Digenea</taxon>
        <taxon>Plagiorchiida</taxon>
        <taxon>Troglotremata</taxon>
        <taxon>Troglotrematidae</taxon>
        <taxon>Paragonimus</taxon>
    </lineage>
</organism>
<dbReference type="AlphaFoldDB" id="A0A8T0DNS1"/>